<name>A0A9Q4B6E2_SALAG</name>
<comment type="caution">
    <text evidence="1">The sequence shown here is derived from an EMBL/GenBank/DDBJ whole genome shotgun (WGS) entry which is preliminary data.</text>
</comment>
<keyword evidence="2" id="KW-1185">Reference proteome</keyword>
<reference evidence="1" key="1">
    <citation type="submission" date="2020-06" db="EMBL/GenBank/DDBJ databases">
        <title>Insight into the genomes of haloalkaliphilic bacilli from Kenyan soda lakes.</title>
        <authorList>
            <person name="Mwirichia R."/>
            <person name="Villamizar G.C."/>
            <person name="Poehlein A."/>
            <person name="Mugweru J."/>
            <person name="Kipnyargis A."/>
            <person name="Kiplimo D."/>
            <person name="Orwa P."/>
            <person name="Daniel R."/>
        </authorList>
    </citation>
    <scope>NUCLEOTIDE SEQUENCE</scope>
    <source>
        <strain evidence="1">B1096_S55</strain>
    </source>
</reference>
<proteinExistence type="predicted"/>
<dbReference type="AlphaFoldDB" id="A0A9Q4B6E2"/>
<sequence>MAMIQFPNELKQGSTTVLIPIKDLAHKAARGLSIWNTFSKTLGKEVDEDNR</sequence>
<accession>A0A9Q4B6E2</accession>
<gene>
    <name evidence="1" type="ORF">HXA33_20095</name>
</gene>
<evidence type="ECO:0000313" key="2">
    <source>
        <dbReference type="Proteomes" id="UP001057753"/>
    </source>
</evidence>
<dbReference type="RefSeq" id="WP_257823200.1">
    <property type="nucleotide sequence ID" value="NZ_JABXYM010000002.1"/>
</dbReference>
<protein>
    <submittedName>
        <fullName evidence="1">Uncharacterized protein</fullName>
    </submittedName>
</protein>
<evidence type="ECO:0000313" key="1">
    <source>
        <dbReference type="EMBL" id="MCR6098817.1"/>
    </source>
</evidence>
<dbReference type="Proteomes" id="UP001057753">
    <property type="component" value="Unassembled WGS sequence"/>
</dbReference>
<dbReference type="EMBL" id="JABXYM010000002">
    <property type="protein sequence ID" value="MCR6098817.1"/>
    <property type="molecule type" value="Genomic_DNA"/>
</dbReference>
<organism evidence="1 2">
    <name type="scientific">Salipaludibacillus agaradhaerens</name>
    <name type="common">Bacillus agaradhaerens</name>
    <dbReference type="NCBI Taxonomy" id="76935"/>
    <lineage>
        <taxon>Bacteria</taxon>
        <taxon>Bacillati</taxon>
        <taxon>Bacillota</taxon>
        <taxon>Bacilli</taxon>
        <taxon>Bacillales</taxon>
        <taxon>Bacillaceae</taxon>
    </lineage>
</organism>